<dbReference type="InterPro" id="IPR050237">
    <property type="entry name" value="ATP-dep_AMP-bd_enzyme"/>
</dbReference>
<dbReference type="EMBL" id="BAAANO010000013">
    <property type="protein sequence ID" value="GAA2005419.1"/>
    <property type="molecule type" value="Genomic_DNA"/>
</dbReference>
<dbReference type="InterPro" id="IPR042099">
    <property type="entry name" value="ANL_N_sf"/>
</dbReference>
<protein>
    <recommendedName>
        <fullName evidence="5">Long-chain acyl-CoA synthetase</fullName>
    </recommendedName>
</protein>
<dbReference type="InterPro" id="IPR025110">
    <property type="entry name" value="AMP-bd_C"/>
</dbReference>
<evidence type="ECO:0000313" key="3">
    <source>
        <dbReference type="EMBL" id="GAA2005419.1"/>
    </source>
</evidence>
<dbReference type="Gene3D" id="3.30.300.30">
    <property type="match status" value="1"/>
</dbReference>
<accession>A0ABN2TCU9</accession>
<dbReference type="Gene3D" id="3.40.50.12780">
    <property type="entry name" value="N-terminal domain of ligase-like"/>
    <property type="match status" value="1"/>
</dbReference>
<feature type="domain" description="AMP-dependent synthetase/ligase" evidence="1">
    <location>
        <begin position="33"/>
        <end position="412"/>
    </location>
</feature>
<sequence length="552" mass="59501">MSWFDERPWLATAGKSLDTLVPVPETSMLEVLTRTVAAHPERPALEYFGWSATWEEFDRLTDAFAAYLQDQGFGRGDRLGIYLQNVPHYAIATFAAWKLGGVVVPLNPMYKDELVHVFEDASVRALVVSSAAYASRVKPFTAGLDLVVTTGERDFGTDLPEAVFGSFPEEIATGCPDFRTVLEEYSGRTVEPAVLTADDAALIGFTSGTSGRSKGAAVLHRGLSSNAGLVARNQGLTADMRIFTLAPVFHITGFVAQFMASIASGAGLVMNYRFETGTALALFRQYGPQYMAGPATAYMALLAHPDFGPEVFAPFISTMSGGAALPQAIVERFEAKADRYIGQGYGLTETTAQCAAVPRGLRAPVDPDSGNLSCGLPLETAMIRIRDEDGTELGPNEVGEICVSGPMVVKEYIGNPEATAENIPGGELRTGDVGFMDPEGWLFIVDRKKDMINASGFKVWPREVEDTLYGIPEVLEAAVVGVPDEYRGESVVAYITLREGQEITPEAVVAHCRAHLAAYKAPHEVRIVDALPKTASGKILRREMREAAAAGR</sequence>
<comment type="caution">
    <text evidence="3">The sequence shown here is derived from an EMBL/GenBank/DDBJ whole genome shotgun (WGS) entry which is preliminary data.</text>
</comment>
<organism evidence="3 4">
    <name type="scientific">Brevibacterium samyangense</name>
    <dbReference type="NCBI Taxonomy" id="366888"/>
    <lineage>
        <taxon>Bacteria</taxon>
        <taxon>Bacillati</taxon>
        <taxon>Actinomycetota</taxon>
        <taxon>Actinomycetes</taxon>
        <taxon>Micrococcales</taxon>
        <taxon>Brevibacteriaceae</taxon>
        <taxon>Brevibacterium</taxon>
    </lineage>
</organism>
<dbReference type="InterPro" id="IPR045851">
    <property type="entry name" value="AMP-bd_C_sf"/>
</dbReference>
<dbReference type="PROSITE" id="PS00455">
    <property type="entry name" value="AMP_BINDING"/>
    <property type="match status" value="1"/>
</dbReference>
<gene>
    <name evidence="3" type="ORF">GCM10009755_13850</name>
</gene>
<dbReference type="Pfam" id="PF00501">
    <property type="entry name" value="AMP-binding"/>
    <property type="match status" value="1"/>
</dbReference>
<dbReference type="RefSeq" id="WP_344308231.1">
    <property type="nucleotide sequence ID" value="NZ_BAAANO010000013.1"/>
</dbReference>
<feature type="domain" description="AMP-binding enzyme C-terminal" evidence="2">
    <location>
        <begin position="463"/>
        <end position="538"/>
    </location>
</feature>
<name>A0ABN2TCU9_9MICO</name>
<keyword evidence="4" id="KW-1185">Reference proteome</keyword>
<evidence type="ECO:0000259" key="2">
    <source>
        <dbReference type="Pfam" id="PF13193"/>
    </source>
</evidence>
<evidence type="ECO:0008006" key="5">
    <source>
        <dbReference type="Google" id="ProtNLM"/>
    </source>
</evidence>
<proteinExistence type="predicted"/>
<dbReference type="Proteomes" id="UP001500755">
    <property type="component" value="Unassembled WGS sequence"/>
</dbReference>
<evidence type="ECO:0000313" key="4">
    <source>
        <dbReference type="Proteomes" id="UP001500755"/>
    </source>
</evidence>
<dbReference type="InterPro" id="IPR020845">
    <property type="entry name" value="AMP-binding_CS"/>
</dbReference>
<reference evidence="3 4" key="1">
    <citation type="journal article" date="2019" name="Int. J. Syst. Evol. Microbiol.">
        <title>The Global Catalogue of Microorganisms (GCM) 10K type strain sequencing project: providing services to taxonomists for standard genome sequencing and annotation.</title>
        <authorList>
            <consortium name="The Broad Institute Genomics Platform"/>
            <consortium name="The Broad Institute Genome Sequencing Center for Infectious Disease"/>
            <person name="Wu L."/>
            <person name="Ma J."/>
        </authorList>
    </citation>
    <scope>NUCLEOTIDE SEQUENCE [LARGE SCALE GENOMIC DNA]</scope>
    <source>
        <strain evidence="3 4">JCM 14546</strain>
    </source>
</reference>
<dbReference type="PANTHER" id="PTHR43767">
    <property type="entry name" value="LONG-CHAIN-FATTY-ACID--COA LIGASE"/>
    <property type="match status" value="1"/>
</dbReference>
<dbReference type="PANTHER" id="PTHR43767:SF1">
    <property type="entry name" value="NONRIBOSOMAL PEPTIDE SYNTHASE PES1 (EUROFUNG)-RELATED"/>
    <property type="match status" value="1"/>
</dbReference>
<dbReference type="InterPro" id="IPR000873">
    <property type="entry name" value="AMP-dep_synth/lig_dom"/>
</dbReference>
<dbReference type="Pfam" id="PF13193">
    <property type="entry name" value="AMP-binding_C"/>
    <property type="match status" value="1"/>
</dbReference>
<evidence type="ECO:0000259" key="1">
    <source>
        <dbReference type="Pfam" id="PF00501"/>
    </source>
</evidence>
<dbReference type="SUPFAM" id="SSF56801">
    <property type="entry name" value="Acetyl-CoA synthetase-like"/>
    <property type="match status" value="1"/>
</dbReference>